<protein>
    <submittedName>
        <fullName evidence="1">Uncharacterized protein</fullName>
    </submittedName>
</protein>
<proteinExistence type="predicted"/>
<dbReference type="Proteomes" id="UP000626109">
    <property type="component" value="Unassembled WGS sequence"/>
</dbReference>
<evidence type="ECO:0000313" key="2">
    <source>
        <dbReference type="Proteomes" id="UP000626109"/>
    </source>
</evidence>
<comment type="caution">
    <text evidence="1">The sequence shown here is derived from an EMBL/GenBank/DDBJ whole genome shotgun (WGS) entry which is preliminary data.</text>
</comment>
<sequence length="139" mass="14847">MDLWTDARDGLGGWPNQRLEAVQIVDFAKSAGLQVSSVDARIDGGPTGFNLLSSGGQVSLGQMWHAAGLRLESACGLCVLVDVGSPYVNNKDNSNNERACWLMDASSWSNFAEAASSSLEDNYFLGLSAGVSHQDDRFC</sequence>
<dbReference type="EMBL" id="CAJNNW010024483">
    <property type="protein sequence ID" value="CAE8672725.1"/>
    <property type="molecule type" value="Genomic_DNA"/>
</dbReference>
<organism evidence="1 2">
    <name type="scientific">Polarella glacialis</name>
    <name type="common">Dinoflagellate</name>
    <dbReference type="NCBI Taxonomy" id="89957"/>
    <lineage>
        <taxon>Eukaryota</taxon>
        <taxon>Sar</taxon>
        <taxon>Alveolata</taxon>
        <taxon>Dinophyceae</taxon>
        <taxon>Suessiales</taxon>
        <taxon>Suessiaceae</taxon>
        <taxon>Polarella</taxon>
    </lineage>
</organism>
<evidence type="ECO:0000313" key="1">
    <source>
        <dbReference type="EMBL" id="CAE8672725.1"/>
    </source>
</evidence>
<accession>A0A813J418</accession>
<name>A0A813J418_POLGL</name>
<reference evidence="1" key="1">
    <citation type="submission" date="2021-02" db="EMBL/GenBank/DDBJ databases">
        <authorList>
            <person name="Dougan E. K."/>
            <person name="Rhodes N."/>
            <person name="Thang M."/>
            <person name="Chan C."/>
        </authorList>
    </citation>
    <scope>NUCLEOTIDE SEQUENCE</scope>
</reference>
<dbReference type="AlphaFoldDB" id="A0A813J418"/>
<gene>
    <name evidence="1" type="ORF">PGLA2088_LOCUS18201</name>
</gene>